<evidence type="ECO:0000313" key="2">
    <source>
        <dbReference type="Proteomes" id="UP000001610"/>
    </source>
</evidence>
<dbReference type="RefSeq" id="XP_006669196.1">
    <property type="nucleotide sequence ID" value="XM_006669133.1"/>
</dbReference>
<dbReference type="VEuPathDB" id="FungiDB:CCM_03985"/>
<sequence length="100" mass="10762">MEKIEMPRVAETSYAEIDDLRNKLVTRPFTVFEDDVVNLPIIVGIRGKCDVDGAFLASDDSASNASPHRESGLVSFPFATCYPSELGVVDHVAGQAPAPP</sequence>
<evidence type="ECO:0000313" key="1">
    <source>
        <dbReference type="EMBL" id="EGX92612.1"/>
    </source>
</evidence>
<accession>G3JDD7</accession>
<dbReference type="HOGENOM" id="CLU_2305951_0_0_1"/>
<proteinExistence type="predicted"/>
<gene>
    <name evidence="1" type="ORF">CCM_03985</name>
</gene>
<keyword evidence="2" id="KW-1185">Reference proteome</keyword>
<name>G3JDD7_CORMM</name>
<dbReference type="KEGG" id="cmt:CCM_03985"/>
<dbReference type="Proteomes" id="UP000001610">
    <property type="component" value="Unassembled WGS sequence"/>
</dbReference>
<reference evidence="1 2" key="1">
    <citation type="journal article" date="2011" name="Genome Biol.">
        <title>Genome sequence of the insect pathogenic fungus Cordyceps militaris, a valued traditional Chinese medicine.</title>
        <authorList>
            <person name="Zheng P."/>
            <person name="Xia Y."/>
            <person name="Xiao G."/>
            <person name="Xiong C."/>
            <person name="Hu X."/>
            <person name="Zhang S."/>
            <person name="Zheng H."/>
            <person name="Huang Y."/>
            <person name="Zhou Y."/>
            <person name="Wang S."/>
            <person name="Zhao G.P."/>
            <person name="Liu X."/>
            <person name="St Leger R.J."/>
            <person name="Wang C."/>
        </authorList>
    </citation>
    <scope>NUCLEOTIDE SEQUENCE [LARGE SCALE GENOMIC DNA]</scope>
    <source>
        <strain evidence="1 2">CM01</strain>
    </source>
</reference>
<dbReference type="AlphaFoldDB" id="G3JDD7"/>
<dbReference type="EMBL" id="JH126401">
    <property type="protein sequence ID" value="EGX92612.1"/>
    <property type="molecule type" value="Genomic_DNA"/>
</dbReference>
<dbReference type="InParanoid" id="G3JDD7"/>
<protein>
    <submittedName>
        <fullName evidence="1">Uncharacterized protein</fullName>
    </submittedName>
</protein>
<dbReference type="GeneID" id="18166008"/>
<organism evidence="1 2">
    <name type="scientific">Cordyceps militaris (strain CM01)</name>
    <name type="common">Caterpillar fungus</name>
    <dbReference type="NCBI Taxonomy" id="983644"/>
    <lineage>
        <taxon>Eukaryota</taxon>
        <taxon>Fungi</taxon>
        <taxon>Dikarya</taxon>
        <taxon>Ascomycota</taxon>
        <taxon>Pezizomycotina</taxon>
        <taxon>Sordariomycetes</taxon>
        <taxon>Hypocreomycetidae</taxon>
        <taxon>Hypocreales</taxon>
        <taxon>Cordycipitaceae</taxon>
        <taxon>Cordyceps</taxon>
    </lineage>
</organism>